<dbReference type="RefSeq" id="WP_245032231.1">
    <property type="nucleotide sequence ID" value="NZ_CP095075.1"/>
</dbReference>
<name>A0ABY4HAG2_9BACI</name>
<organism evidence="1 2">
    <name type="scientific">Halobacillus amylolyticus</name>
    <dbReference type="NCBI Taxonomy" id="2932259"/>
    <lineage>
        <taxon>Bacteria</taxon>
        <taxon>Bacillati</taxon>
        <taxon>Bacillota</taxon>
        <taxon>Bacilli</taxon>
        <taxon>Bacillales</taxon>
        <taxon>Bacillaceae</taxon>
        <taxon>Halobacillus</taxon>
    </lineage>
</organism>
<sequence length="105" mass="12553">MEKNQYYVNIGTREISINHDANNDEFMINADREELLLLREVFNEMYNSDTRAFFRSHVPFEEYHKDSSNDEYDEGMMRAFQMLYDLGDEKTRQHISGMGILKDLN</sequence>
<dbReference type="GO" id="GO:0016787">
    <property type="term" value="F:hydrolase activity"/>
    <property type="evidence" value="ECO:0007669"/>
    <property type="project" value="UniProtKB-KW"/>
</dbReference>
<gene>
    <name evidence="1" type="ORF">MUO15_20250</name>
</gene>
<keyword evidence="2" id="KW-1185">Reference proteome</keyword>
<evidence type="ECO:0000313" key="1">
    <source>
        <dbReference type="EMBL" id="UOR11860.1"/>
    </source>
</evidence>
<reference evidence="1" key="1">
    <citation type="submission" date="2022-04" db="EMBL/GenBank/DDBJ databases">
        <title>Halobacillus sp. isolated from saltern.</title>
        <authorList>
            <person name="Won M."/>
            <person name="Lee C.-M."/>
            <person name="Woen H.-Y."/>
            <person name="Kwon S.-W."/>
        </authorList>
    </citation>
    <scope>NUCLEOTIDE SEQUENCE</scope>
    <source>
        <strain evidence="1">SSHM10-5</strain>
    </source>
</reference>
<accession>A0ABY4HAG2</accession>
<keyword evidence="1" id="KW-0378">Hydrolase</keyword>
<evidence type="ECO:0000313" key="2">
    <source>
        <dbReference type="Proteomes" id="UP000830326"/>
    </source>
</evidence>
<protein>
    <submittedName>
        <fullName evidence="1">Hydrolase</fullName>
    </submittedName>
</protein>
<dbReference type="Proteomes" id="UP000830326">
    <property type="component" value="Chromosome"/>
</dbReference>
<dbReference type="EMBL" id="CP095075">
    <property type="protein sequence ID" value="UOR11860.1"/>
    <property type="molecule type" value="Genomic_DNA"/>
</dbReference>
<proteinExistence type="predicted"/>